<dbReference type="CDD" id="cd18052">
    <property type="entry name" value="DEADc_DDX4"/>
    <property type="match status" value="1"/>
</dbReference>
<dbReference type="InterPro" id="IPR000629">
    <property type="entry name" value="RNA-helicase_DEAD-box_CS"/>
</dbReference>
<keyword evidence="6 7" id="KW-0067">ATP-binding</keyword>
<accession>A0ABM4C6D3</accession>
<evidence type="ECO:0000256" key="8">
    <source>
        <dbReference type="SAM" id="MobiDB-lite"/>
    </source>
</evidence>
<dbReference type="EC" id="3.6.4.13" evidence="2"/>
<feature type="compositionally biased region" description="Polar residues" evidence="8">
    <location>
        <begin position="763"/>
        <end position="773"/>
    </location>
</feature>
<dbReference type="SMART" id="SM00343">
    <property type="entry name" value="ZnF_C2HC"/>
    <property type="match status" value="7"/>
</dbReference>
<dbReference type="InterPro" id="IPR001650">
    <property type="entry name" value="Helicase_C-like"/>
</dbReference>
<feature type="domain" description="CCHC-type" evidence="9">
    <location>
        <begin position="96"/>
        <end position="112"/>
    </location>
</feature>
<feature type="domain" description="Helicase C-terminal" evidence="11">
    <location>
        <begin position="616"/>
        <end position="697"/>
    </location>
</feature>
<evidence type="ECO:0000259" key="9">
    <source>
        <dbReference type="SMART" id="SM00343"/>
    </source>
</evidence>
<dbReference type="Gene3D" id="4.10.60.10">
    <property type="entry name" value="Zinc finger, CCHC-type"/>
    <property type="match status" value="7"/>
</dbReference>
<dbReference type="Proteomes" id="UP001652625">
    <property type="component" value="Chromosome 07"/>
</dbReference>
<dbReference type="InterPro" id="IPR036875">
    <property type="entry name" value="Znf_CCHC_sf"/>
</dbReference>
<protein>
    <recommendedName>
        <fullName evidence="2">RNA helicase</fullName>
        <ecNumber evidence="2">3.6.4.13</ecNumber>
    </recommendedName>
</protein>
<sequence>MSDDWDETPTSDVGGFGSGGGSSSFGKCFNSGGGFGSSTVGGFGDTSVGGFGSSGGFGGSSFNGGGGGGRACHKCGKEGHMSRECPDGGGGGGGRACFKCKQEGHMSRDCPQGGSGGGRACHKCGKEGHMSRECPDGGGGGGRACFKCKQEGHMSKDCPQGGGGGGSRTCHKCGKEGHMSRECPDGSGGGGGFGEKSGGGGFGGGGGGFGGGFGGGGGGFGTISTDSNSFEGNGGGFGDDAAGGGGFGASEKRDDGCRICKQSGHFAKDCPDKKPRDDTCRRCGESGHFAKDCEAPQDPNKPQAVTYVPPEPSEDEQDLYRTIEQGINFNKYDNIPVEVTGPGTIPSAIREFAEANIDRTILENVEKAHYIKPTPVQKYAIPIITGNRDLMSCAQTGSGKTAAFLIPVLNTLMQFRSELTSSLSEVQAPLALVVAPTRELAVQIQKEARKFAQNTSIKPVVIYGGVQVAYHLRQIQQGCHLLVGTPGRLKDFLGKRKISLANLKYLILDEADRMLDMGFLPEIKAIINDFDMPPKEDRRTLMFSATFPTEIQNLAAEFLNNYVYLTIGKVGGTHSDITQCIMEVEESAKRDKLIEILNTEGTNRNLVFVQTKRLADFLASYLCQNGFHTTSIHGDRLQQQREEALAEFKAGTQHVLIATAVAARGLDIADVMQVINYDLPDEIEEYIHRIGRTGRIGNKGKAISFFTRGKDEGLARALVKTLADAEQEVPSWLEEAAESALGTGYGPKGGRFASKDSRFNNAELNGGSYNAADSNDGWQKNNDNGGGGDDAWE</sequence>
<evidence type="ECO:0000256" key="2">
    <source>
        <dbReference type="ARBA" id="ARBA00012552"/>
    </source>
</evidence>
<feature type="domain" description="CCHC-type" evidence="9">
    <location>
        <begin position="144"/>
        <end position="160"/>
    </location>
</feature>
<feature type="domain" description="CCHC-type" evidence="9">
    <location>
        <begin position="169"/>
        <end position="185"/>
    </location>
</feature>
<dbReference type="PANTHER" id="PTHR47958">
    <property type="entry name" value="ATP-DEPENDENT RNA HELICASE DBP3"/>
    <property type="match status" value="1"/>
</dbReference>
<keyword evidence="4 7" id="KW-0378">Hydrolase</keyword>
<gene>
    <name evidence="13" type="primary">LOC100192239</name>
</gene>
<dbReference type="CDD" id="cd18787">
    <property type="entry name" value="SF2_C_DEAD"/>
    <property type="match status" value="1"/>
</dbReference>
<dbReference type="SUPFAM" id="SSF57756">
    <property type="entry name" value="Retrovirus zinc finger-like domains"/>
    <property type="match status" value="4"/>
</dbReference>
<evidence type="ECO:0000256" key="5">
    <source>
        <dbReference type="ARBA" id="ARBA00022806"/>
    </source>
</evidence>
<keyword evidence="12" id="KW-1185">Reference proteome</keyword>
<dbReference type="Pfam" id="PF00098">
    <property type="entry name" value="zf-CCHC"/>
    <property type="match status" value="7"/>
</dbReference>
<dbReference type="SMART" id="SM00490">
    <property type="entry name" value="HELICc"/>
    <property type="match status" value="1"/>
</dbReference>
<evidence type="ECO:0000256" key="3">
    <source>
        <dbReference type="ARBA" id="ARBA00022741"/>
    </source>
</evidence>
<feature type="domain" description="Helicase ATP-binding" evidence="10">
    <location>
        <begin position="369"/>
        <end position="580"/>
    </location>
</feature>
<reference evidence="13" key="1">
    <citation type="submission" date="2025-08" db="UniProtKB">
        <authorList>
            <consortium name="RefSeq"/>
        </authorList>
    </citation>
    <scope>IDENTIFICATION</scope>
</reference>
<evidence type="ECO:0000259" key="11">
    <source>
        <dbReference type="SMART" id="SM00490"/>
    </source>
</evidence>
<evidence type="ECO:0000313" key="13">
    <source>
        <dbReference type="RefSeq" id="XP_065657145.1"/>
    </source>
</evidence>
<evidence type="ECO:0000256" key="4">
    <source>
        <dbReference type="ARBA" id="ARBA00022801"/>
    </source>
</evidence>
<dbReference type="Pfam" id="PF00270">
    <property type="entry name" value="DEAD"/>
    <property type="match status" value="1"/>
</dbReference>
<dbReference type="SUPFAM" id="SSF52540">
    <property type="entry name" value="P-loop containing nucleoside triphosphate hydrolases"/>
    <property type="match status" value="1"/>
</dbReference>
<feature type="domain" description="CCHC-type" evidence="9">
    <location>
        <begin position="279"/>
        <end position="295"/>
    </location>
</feature>
<feature type="compositionally biased region" description="Gly residues" evidence="8">
    <location>
        <begin position="784"/>
        <end position="793"/>
    </location>
</feature>
<dbReference type="GeneID" id="100192239"/>
<dbReference type="InterPro" id="IPR001878">
    <property type="entry name" value="Znf_CCHC"/>
</dbReference>
<dbReference type="InterPro" id="IPR014001">
    <property type="entry name" value="Helicase_ATP-bd"/>
</dbReference>
<dbReference type="InterPro" id="IPR027417">
    <property type="entry name" value="P-loop_NTPase"/>
</dbReference>
<evidence type="ECO:0000313" key="12">
    <source>
        <dbReference type="Proteomes" id="UP001652625"/>
    </source>
</evidence>
<evidence type="ECO:0000256" key="1">
    <source>
        <dbReference type="ARBA" id="ARBA00010132"/>
    </source>
</evidence>
<proteinExistence type="inferred from homology"/>
<feature type="domain" description="CCHC-type" evidence="9">
    <location>
        <begin position="256"/>
        <end position="272"/>
    </location>
</feature>
<organism evidence="12 13">
    <name type="scientific">Hydra vulgaris</name>
    <name type="common">Hydra</name>
    <name type="synonym">Hydra attenuata</name>
    <dbReference type="NCBI Taxonomy" id="6087"/>
    <lineage>
        <taxon>Eukaryota</taxon>
        <taxon>Metazoa</taxon>
        <taxon>Cnidaria</taxon>
        <taxon>Hydrozoa</taxon>
        <taxon>Hydroidolina</taxon>
        <taxon>Anthoathecata</taxon>
        <taxon>Aplanulata</taxon>
        <taxon>Hydridae</taxon>
        <taxon>Hydra</taxon>
    </lineage>
</organism>
<name>A0ABM4C6D3_HYDVU</name>
<dbReference type="PROSITE" id="PS00039">
    <property type="entry name" value="DEAD_ATP_HELICASE"/>
    <property type="match status" value="1"/>
</dbReference>
<dbReference type="SMART" id="SM00487">
    <property type="entry name" value="DEXDc"/>
    <property type="match status" value="1"/>
</dbReference>
<dbReference type="InterPro" id="IPR011545">
    <property type="entry name" value="DEAD/DEAH_box_helicase_dom"/>
</dbReference>
<feature type="region of interest" description="Disordered" evidence="8">
    <location>
        <begin position="763"/>
        <end position="793"/>
    </location>
</feature>
<feature type="domain" description="CCHC-type" evidence="9">
    <location>
        <begin position="120"/>
        <end position="136"/>
    </location>
</feature>
<feature type="domain" description="CCHC-type" evidence="9">
    <location>
        <begin position="71"/>
        <end position="87"/>
    </location>
</feature>
<evidence type="ECO:0000256" key="6">
    <source>
        <dbReference type="ARBA" id="ARBA00022840"/>
    </source>
</evidence>
<keyword evidence="3 7" id="KW-0547">Nucleotide-binding</keyword>
<evidence type="ECO:0000256" key="7">
    <source>
        <dbReference type="RuleBase" id="RU000492"/>
    </source>
</evidence>
<comment type="similarity">
    <text evidence="1">Belongs to the DEAD box helicase family. DDX4/VASA subfamily.</text>
</comment>
<dbReference type="Gene3D" id="3.40.50.300">
    <property type="entry name" value="P-loop containing nucleotide triphosphate hydrolases"/>
    <property type="match status" value="2"/>
</dbReference>
<keyword evidence="5 7" id="KW-0347">Helicase</keyword>
<dbReference type="RefSeq" id="XP_065657145.1">
    <property type="nucleotide sequence ID" value="XM_065801073.1"/>
</dbReference>
<dbReference type="Pfam" id="PF00271">
    <property type="entry name" value="Helicase_C"/>
    <property type="match status" value="1"/>
</dbReference>
<evidence type="ECO:0000259" key="10">
    <source>
        <dbReference type="SMART" id="SM00487"/>
    </source>
</evidence>